<dbReference type="SUPFAM" id="SSF53448">
    <property type="entry name" value="Nucleotide-diphospho-sugar transferases"/>
    <property type="match status" value="1"/>
</dbReference>
<dbReference type="Pfam" id="PF02348">
    <property type="entry name" value="CTP_transf_3"/>
    <property type="match status" value="1"/>
</dbReference>
<dbReference type="SUPFAM" id="SSF51569">
    <property type="entry name" value="Aldolase"/>
    <property type="match status" value="1"/>
</dbReference>
<sequence>MKTIAESAFNHNGDLEYTLELARAAKEAGADYFTVQVMDVAAFCVEDYSKYEIYENNTLSFKEWSQVFAYCKKLDLPVIPCVLDIPSFDFCYGEGYRFLKLHATDITNKTMLDKMATYKDVTFILETQCATNLEIKFALDIIGDQVECLMHGFSNYPTEVEDLNLNALDYFKNEYPQYSTGLADHSLDTANIPLMALAKGCEYLEKHITLTRNNRKFDYQVSLYPHEFAVMVQQLKHYQQALGDYKKHPTKTELPYRDVMYKKVLGGGDFKRADAGVDYITHQFNNFKRADVGIALIARLKSKRLPLKVLKPFGGTNIIDFLYKRLQTAKKVKDVFLSTSTLAEDTSLAEVGQQNGHKVYRGHAVSVLDRMLELSLQEQWGAVFRVTGDNPFTDPELVDEMIMLMVENDLDYVRANNVPFGVSAELFSTKYLWNLYLHMDNPMHSEYLTLFILNDKEAQKGCIDIVSEVEDLKYINLSVDYQEDYDRALKLATALDATQLKTCTLKDITGVIDSFKREDKTKLIKLPEGEDVPFSEFLERLEEQDYIIRKKITL</sequence>
<dbReference type="InterPro" id="IPR013132">
    <property type="entry name" value="PseI/NeuA/B-like_N"/>
</dbReference>
<feature type="domain" description="PseI/NeuA/B-like" evidence="1">
    <location>
        <begin position="27"/>
        <end position="246"/>
    </location>
</feature>
<organism evidence="2 3">
    <name type="scientific">Marinirhabdus gelatinilytica</name>
    <dbReference type="NCBI Taxonomy" id="1703343"/>
    <lineage>
        <taxon>Bacteria</taxon>
        <taxon>Pseudomonadati</taxon>
        <taxon>Bacteroidota</taxon>
        <taxon>Flavobacteriia</taxon>
        <taxon>Flavobacteriales</taxon>
        <taxon>Flavobacteriaceae</taxon>
    </lineage>
</organism>
<protein>
    <submittedName>
        <fullName evidence="2">Sialic acid synthase SpsE</fullName>
    </submittedName>
</protein>
<name>A0A370QJJ1_9FLAO</name>
<dbReference type="Proteomes" id="UP000255317">
    <property type="component" value="Unassembled WGS sequence"/>
</dbReference>
<dbReference type="InterPro" id="IPR013785">
    <property type="entry name" value="Aldolase_TIM"/>
</dbReference>
<evidence type="ECO:0000313" key="2">
    <source>
        <dbReference type="EMBL" id="RDK88514.1"/>
    </source>
</evidence>
<dbReference type="GO" id="GO:0047444">
    <property type="term" value="F:N-acylneuraminate-9-phosphate synthase activity"/>
    <property type="evidence" value="ECO:0007669"/>
    <property type="project" value="TreeGrafter"/>
</dbReference>
<dbReference type="Gene3D" id="3.20.20.70">
    <property type="entry name" value="Aldolase class I"/>
    <property type="match status" value="1"/>
</dbReference>
<dbReference type="Pfam" id="PF03102">
    <property type="entry name" value="NeuB"/>
    <property type="match status" value="1"/>
</dbReference>
<dbReference type="InterPro" id="IPR029044">
    <property type="entry name" value="Nucleotide-diphossugar_trans"/>
</dbReference>
<dbReference type="Gene3D" id="3.90.550.10">
    <property type="entry name" value="Spore Coat Polysaccharide Biosynthesis Protein SpsA, Chain A"/>
    <property type="match status" value="1"/>
</dbReference>
<dbReference type="EMBL" id="QRAO01000001">
    <property type="protein sequence ID" value="RDK88514.1"/>
    <property type="molecule type" value="Genomic_DNA"/>
</dbReference>
<proteinExistence type="predicted"/>
<dbReference type="InterPro" id="IPR051690">
    <property type="entry name" value="PseI-like"/>
</dbReference>
<keyword evidence="3" id="KW-1185">Reference proteome</keyword>
<dbReference type="OrthoDB" id="9815559at2"/>
<dbReference type="PANTHER" id="PTHR42966:SF1">
    <property type="entry name" value="SIALIC ACID SYNTHASE"/>
    <property type="match status" value="1"/>
</dbReference>
<evidence type="ECO:0000259" key="1">
    <source>
        <dbReference type="Pfam" id="PF03102"/>
    </source>
</evidence>
<dbReference type="PANTHER" id="PTHR42966">
    <property type="entry name" value="N-ACETYLNEURAMINATE SYNTHASE"/>
    <property type="match status" value="1"/>
</dbReference>
<dbReference type="GO" id="GO:0016051">
    <property type="term" value="P:carbohydrate biosynthetic process"/>
    <property type="evidence" value="ECO:0007669"/>
    <property type="project" value="InterPro"/>
</dbReference>
<dbReference type="RefSeq" id="WP_115122211.1">
    <property type="nucleotide sequence ID" value="NZ_QRAO01000001.1"/>
</dbReference>
<dbReference type="AlphaFoldDB" id="A0A370QJJ1"/>
<accession>A0A370QJJ1</accession>
<comment type="caution">
    <text evidence="2">The sequence shown here is derived from an EMBL/GenBank/DDBJ whole genome shotgun (WGS) entry which is preliminary data.</text>
</comment>
<dbReference type="InterPro" id="IPR003329">
    <property type="entry name" value="Cytidylyl_trans"/>
</dbReference>
<gene>
    <name evidence="2" type="ORF">C8D94_101388</name>
</gene>
<evidence type="ECO:0000313" key="3">
    <source>
        <dbReference type="Proteomes" id="UP000255317"/>
    </source>
</evidence>
<reference evidence="2 3" key="1">
    <citation type="submission" date="2018-07" db="EMBL/GenBank/DDBJ databases">
        <title>Genomic Encyclopedia of Type Strains, Phase IV (KMG-IV): sequencing the most valuable type-strain genomes for metagenomic binning, comparative biology and taxonomic classification.</title>
        <authorList>
            <person name="Goeker M."/>
        </authorList>
    </citation>
    <scope>NUCLEOTIDE SEQUENCE [LARGE SCALE GENOMIC DNA]</scope>
    <source>
        <strain evidence="2 3">DSM 101478</strain>
    </source>
</reference>